<keyword evidence="3" id="KW-1185">Reference proteome</keyword>
<evidence type="ECO:0000256" key="1">
    <source>
        <dbReference type="SAM" id="MobiDB-lite"/>
    </source>
</evidence>
<feature type="compositionally biased region" description="Low complexity" evidence="1">
    <location>
        <begin position="74"/>
        <end position="93"/>
    </location>
</feature>
<dbReference type="AlphaFoldDB" id="A0A182SE05"/>
<dbReference type="Proteomes" id="UP000075901">
    <property type="component" value="Unassembled WGS sequence"/>
</dbReference>
<feature type="region of interest" description="Disordered" evidence="1">
    <location>
        <begin position="74"/>
        <end position="134"/>
    </location>
</feature>
<feature type="compositionally biased region" description="Polar residues" evidence="1">
    <location>
        <begin position="247"/>
        <end position="258"/>
    </location>
</feature>
<feature type="region of interest" description="Disordered" evidence="1">
    <location>
        <begin position="197"/>
        <end position="264"/>
    </location>
</feature>
<dbReference type="VEuPathDB" id="VectorBase:AMAM004873"/>
<feature type="compositionally biased region" description="Polar residues" evidence="1">
    <location>
        <begin position="197"/>
        <end position="212"/>
    </location>
</feature>
<accession>A0A182SE05</accession>
<evidence type="ECO:0000313" key="3">
    <source>
        <dbReference type="Proteomes" id="UP000075901"/>
    </source>
</evidence>
<protein>
    <submittedName>
        <fullName evidence="2">Uncharacterized protein</fullName>
    </submittedName>
</protein>
<name>A0A182SE05_9DIPT</name>
<reference evidence="3" key="1">
    <citation type="submission" date="2013-09" db="EMBL/GenBank/DDBJ databases">
        <title>The Genome Sequence of Anopheles maculatus species B.</title>
        <authorList>
            <consortium name="The Broad Institute Genomics Platform"/>
            <person name="Neafsey D.E."/>
            <person name="Besansky N."/>
            <person name="Howell P."/>
            <person name="Walton C."/>
            <person name="Young S.K."/>
            <person name="Zeng Q."/>
            <person name="Gargeya S."/>
            <person name="Fitzgerald M."/>
            <person name="Haas B."/>
            <person name="Abouelleil A."/>
            <person name="Allen A.W."/>
            <person name="Alvarado L."/>
            <person name="Arachchi H.M."/>
            <person name="Berlin A.M."/>
            <person name="Chapman S.B."/>
            <person name="Gainer-Dewar J."/>
            <person name="Goldberg J."/>
            <person name="Griggs A."/>
            <person name="Gujja S."/>
            <person name="Hansen M."/>
            <person name="Howarth C."/>
            <person name="Imamovic A."/>
            <person name="Ireland A."/>
            <person name="Larimer J."/>
            <person name="McCowan C."/>
            <person name="Murphy C."/>
            <person name="Pearson M."/>
            <person name="Poon T.W."/>
            <person name="Priest M."/>
            <person name="Roberts A."/>
            <person name="Saif S."/>
            <person name="Shea T."/>
            <person name="Sisk P."/>
            <person name="Sykes S."/>
            <person name="Wortman J."/>
            <person name="Nusbaum C."/>
            <person name="Birren B."/>
        </authorList>
    </citation>
    <scope>NUCLEOTIDE SEQUENCE [LARGE SCALE GENOMIC DNA]</scope>
    <source>
        <strain evidence="3">maculatus3</strain>
    </source>
</reference>
<proteinExistence type="predicted"/>
<feature type="compositionally biased region" description="Basic residues" evidence="1">
    <location>
        <begin position="233"/>
        <end position="243"/>
    </location>
</feature>
<feature type="region of interest" description="Disordered" evidence="1">
    <location>
        <begin position="15"/>
        <end position="41"/>
    </location>
</feature>
<feature type="compositionally biased region" description="Low complexity" evidence="1">
    <location>
        <begin position="103"/>
        <end position="125"/>
    </location>
</feature>
<dbReference type="EnsemblMetazoa" id="AMAM004873-RA">
    <property type="protein sequence ID" value="AMAM004873-PA"/>
    <property type="gene ID" value="AMAM004873"/>
</dbReference>
<organism evidence="2 3">
    <name type="scientific">Anopheles maculatus</name>
    <dbReference type="NCBI Taxonomy" id="74869"/>
    <lineage>
        <taxon>Eukaryota</taxon>
        <taxon>Metazoa</taxon>
        <taxon>Ecdysozoa</taxon>
        <taxon>Arthropoda</taxon>
        <taxon>Hexapoda</taxon>
        <taxon>Insecta</taxon>
        <taxon>Pterygota</taxon>
        <taxon>Neoptera</taxon>
        <taxon>Endopterygota</taxon>
        <taxon>Diptera</taxon>
        <taxon>Nematocera</taxon>
        <taxon>Culicoidea</taxon>
        <taxon>Culicidae</taxon>
        <taxon>Anophelinae</taxon>
        <taxon>Anopheles</taxon>
        <taxon>Anopheles maculatus group</taxon>
    </lineage>
</organism>
<feature type="compositionally biased region" description="Polar residues" evidence="1">
    <location>
        <begin position="27"/>
        <end position="41"/>
    </location>
</feature>
<sequence>MYTQPSSLLVWSSLVSSSSPSKEEDQQGGSAQKHLSQHQNYPATAEQLAAATPTVGSSSSVTLLSVTFATGSTTSATTVTVSSSNRTAATTTTLERDGKSIETANMSTTVANSNNNNNNNNTDSSIIPAESDSSDSAIGAHRMERQAAPIQSDMPQAATELSVVAETQVETATGNAQRMNEPHQHHQVVGDVFQQQQWRTSQHTVTEGSTYPSKERNAHQPQSANYRDGNGGARHHYHHHQHTYQHPSTTAPSVSHQPASDGVGERGYIRPTTPAIGSAVSLTNVIALKRPSQAEGWALLCQSVQALQDLFLG</sequence>
<evidence type="ECO:0000313" key="2">
    <source>
        <dbReference type="EnsemblMetazoa" id="AMAM004873-PA"/>
    </source>
</evidence>
<reference evidence="2" key="2">
    <citation type="submission" date="2020-05" db="UniProtKB">
        <authorList>
            <consortium name="EnsemblMetazoa"/>
        </authorList>
    </citation>
    <scope>IDENTIFICATION</scope>
    <source>
        <strain evidence="2">maculatus3</strain>
    </source>
</reference>